<evidence type="ECO:0000313" key="5">
    <source>
        <dbReference type="Proteomes" id="UP000261088"/>
    </source>
</evidence>
<evidence type="ECO:0000313" key="4">
    <source>
        <dbReference type="EMBL" id="RGN51606.1"/>
    </source>
</evidence>
<dbReference type="Proteomes" id="UP000261088">
    <property type="component" value="Unassembled WGS sequence"/>
</dbReference>
<dbReference type="PROSITE" id="PS51257">
    <property type="entry name" value="PROKAR_LIPOPROTEIN"/>
    <property type="match status" value="1"/>
</dbReference>
<dbReference type="EMBL" id="WNCR01000008">
    <property type="protein sequence ID" value="MTU30437.1"/>
    <property type="molecule type" value="Genomic_DNA"/>
</dbReference>
<evidence type="ECO:0000256" key="1">
    <source>
        <dbReference type="SAM" id="SignalP"/>
    </source>
</evidence>
<reference evidence="4 5" key="1">
    <citation type="submission" date="2018-08" db="EMBL/GenBank/DDBJ databases">
        <title>A genome reference for cultivated species of the human gut microbiota.</title>
        <authorList>
            <person name="Zou Y."/>
            <person name="Xue W."/>
            <person name="Luo G."/>
        </authorList>
    </citation>
    <scope>NUCLEOTIDE SEQUENCE [LARGE SCALE GENOMIC DNA]</scope>
    <source>
        <strain evidence="4 5">OM05-11AA</strain>
    </source>
</reference>
<accession>A0A3R5X369</accession>
<name>A0A3R5X369_9BACT</name>
<dbReference type="Proteomes" id="UP000437446">
    <property type="component" value="Unassembled WGS sequence"/>
</dbReference>
<dbReference type="InterPro" id="IPR024311">
    <property type="entry name" value="Lipocalin-like"/>
</dbReference>
<feature type="chain" id="PRO_5043187489" description="Lipocalin-like domain-containing protein" evidence="1">
    <location>
        <begin position="26"/>
        <end position="120"/>
    </location>
</feature>
<reference evidence="3 6" key="2">
    <citation type="journal article" date="2019" name="Nat. Med.">
        <title>A library of human gut bacterial isolates paired with longitudinal multiomics data enables mechanistic microbiome research.</title>
        <authorList>
            <person name="Poyet M."/>
            <person name="Groussin M."/>
            <person name="Gibbons S.M."/>
            <person name="Avila-Pacheco J."/>
            <person name="Jiang X."/>
            <person name="Kearney S.M."/>
            <person name="Perrotta A.R."/>
            <person name="Berdy B."/>
            <person name="Zhao S."/>
            <person name="Lieberman T.D."/>
            <person name="Swanson P.K."/>
            <person name="Smith M."/>
            <person name="Roesemann S."/>
            <person name="Alexander J.E."/>
            <person name="Rich S.A."/>
            <person name="Livny J."/>
            <person name="Vlamakis H."/>
            <person name="Clish C."/>
            <person name="Bullock K."/>
            <person name="Deik A."/>
            <person name="Scott J."/>
            <person name="Pierce K.A."/>
            <person name="Xavier R.J."/>
            <person name="Alm E.J."/>
        </authorList>
    </citation>
    <scope>NUCLEOTIDE SEQUENCE [LARGE SCALE GENOMIC DNA]</scope>
    <source>
        <strain evidence="3 6">BIOML-A25</strain>
    </source>
</reference>
<organism evidence="3 6">
    <name type="scientific">Parabacteroides merdae</name>
    <dbReference type="NCBI Taxonomy" id="46503"/>
    <lineage>
        <taxon>Bacteria</taxon>
        <taxon>Pseudomonadati</taxon>
        <taxon>Bacteroidota</taxon>
        <taxon>Bacteroidia</taxon>
        <taxon>Bacteroidales</taxon>
        <taxon>Tannerellaceae</taxon>
        <taxon>Parabacteroides</taxon>
    </lineage>
</organism>
<dbReference type="Gene3D" id="2.40.128.280">
    <property type="match status" value="1"/>
</dbReference>
<feature type="domain" description="Lipocalin-like" evidence="2">
    <location>
        <begin position="26"/>
        <end position="113"/>
    </location>
</feature>
<dbReference type="RefSeq" id="WP_005648114.1">
    <property type="nucleotide sequence ID" value="NZ_DAWDXW010000015.1"/>
</dbReference>
<comment type="caution">
    <text evidence="3">The sequence shown here is derived from an EMBL/GenBank/DDBJ whole genome shotgun (WGS) entry which is preliminary data.</text>
</comment>
<dbReference type="EMBL" id="QSUP01000011">
    <property type="protein sequence ID" value="RGN51606.1"/>
    <property type="molecule type" value="Genomic_DNA"/>
</dbReference>
<sequence length="120" mass="12997">MNVKSLLKNASGFMAAVLFMACSGASIEGSWVEPVPGMEHMLQGIKIESGGKASSINMATLQYETWESKDGKLILTGKSIGNHRTLSFTDTLMIEKLTQDSLILSKGDYVLRYASVPSVH</sequence>
<feature type="signal peptide" evidence="1">
    <location>
        <begin position="1"/>
        <end position="25"/>
    </location>
</feature>
<evidence type="ECO:0000259" key="2">
    <source>
        <dbReference type="Pfam" id="PF12702"/>
    </source>
</evidence>
<proteinExistence type="predicted"/>
<protein>
    <recommendedName>
        <fullName evidence="2">Lipocalin-like domain-containing protein</fullName>
    </recommendedName>
</protein>
<evidence type="ECO:0000313" key="3">
    <source>
        <dbReference type="EMBL" id="MTU30437.1"/>
    </source>
</evidence>
<dbReference type="Pfam" id="PF12702">
    <property type="entry name" value="Lipocalin_3"/>
    <property type="match status" value="1"/>
</dbReference>
<evidence type="ECO:0000313" key="6">
    <source>
        <dbReference type="Proteomes" id="UP000437446"/>
    </source>
</evidence>
<keyword evidence="1" id="KW-0732">Signal</keyword>
<gene>
    <name evidence="4" type="ORF">DXB61_10970</name>
    <name evidence="3" type="ORF">GMD66_14685</name>
</gene>
<dbReference type="AlphaFoldDB" id="A0A3R5X369"/>